<dbReference type="SUPFAM" id="SSF69304">
    <property type="entry name" value="Tricorn protease N-terminal domain"/>
    <property type="match status" value="1"/>
</dbReference>
<dbReference type="Gene3D" id="2.120.10.30">
    <property type="entry name" value="TolB, C-terminal domain"/>
    <property type="match status" value="1"/>
</dbReference>
<gene>
    <name evidence="2" type="ORF">S12H4_40902</name>
</gene>
<dbReference type="Pfam" id="PF07676">
    <property type="entry name" value="PD40"/>
    <property type="match status" value="2"/>
</dbReference>
<evidence type="ECO:0000313" key="2">
    <source>
        <dbReference type="EMBL" id="GAI96833.1"/>
    </source>
</evidence>
<reference evidence="2" key="1">
    <citation type="journal article" date="2014" name="Front. Microbiol.">
        <title>High frequency of phylogenetically diverse reductive dehalogenase-homologous genes in deep subseafloor sedimentary metagenomes.</title>
        <authorList>
            <person name="Kawai M."/>
            <person name="Futagami T."/>
            <person name="Toyoda A."/>
            <person name="Takaki Y."/>
            <person name="Nishi S."/>
            <person name="Hori S."/>
            <person name="Arai W."/>
            <person name="Tsubouchi T."/>
            <person name="Morono Y."/>
            <person name="Uchiyama I."/>
            <person name="Ito T."/>
            <person name="Fujiyama A."/>
            <person name="Inagaki F."/>
            <person name="Takami H."/>
        </authorList>
    </citation>
    <scope>NUCLEOTIDE SEQUENCE</scope>
    <source>
        <strain evidence="2">Expedition CK06-06</strain>
    </source>
</reference>
<name>X1SV44_9ZZZZ</name>
<dbReference type="PANTHER" id="PTHR36842">
    <property type="entry name" value="PROTEIN TOLB HOMOLOG"/>
    <property type="match status" value="1"/>
</dbReference>
<sequence>MDIHGGNVRRLTFHGNYNTSPAWSPRGDIIAYVSREKNNSQQIYVTDPYDFSPVRLTFDRNNEEPSWSPDGLHIAFTSNRSGRYELYTMNWDGSRQRKLTNGITSNAPDWSPISK</sequence>
<accession>X1SV44</accession>
<protein>
    <recommendedName>
        <fullName evidence="3">Dipeptidylpeptidase IV N-terminal domain-containing protein</fullName>
    </recommendedName>
</protein>
<proteinExistence type="inferred from homology"/>
<comment type="similarity">
    <text evidence="1">Belongs to the TolB family.</text>
</comment>
<comment type="caution">
    <text evidence="2">The sequence shown here is derived from an EMBL/GenBank/DDBJ whole genome shotgun (WGS) entry which is preliminary data.</text>
</comment>
<dbReference type="InterPro" id="IPR011042">
    <property type="entry name" value="6-blade_b-propeller_TolB-like"/>
</dbReference>
<dbReference type="PANTHER" id="PTHR36842:SF1">
    <property type="entry name" value="PROTEIN TOLB"/>
    <property type="match status" value="1"/>
</dbReference>
<dbReference type="EMBL" id="BARW01024869">
    <property type="protein sequence ID" value="GAI96833.1"/>
    <property type="molecule type" value="Genomic_DNA"/>
</dbReference>
<evidence type="ECO:0008006" key="3">
    <source>
        <dbReference type="Google" id="ProtNLM"/>
    </source>
</evidence>
<dbReference type="AlphaFoldDB" id="X1SV44"/>
<dbReference type="InterPro" id="IPR011659">
    <property type="entry name" value="WD40"/>
</dbReference>
<evidence type="ECO:0000256" key="1">
    <source>
        <dbReference type="ARBA" id="ARBA00009820"/>
    </source>
</evidence>
<organism evidence="2">
    <name type="scientific">marine sediment metagenome</name>
    <dbReference type="NCBI Taxonomy" id="412755"/>
    <lineage>
        <taxon>unclassified sequences</taxon>
        <taxon>metagenomes</taxon>
        <taxon>ecological metagenomes</taxon>
    </lineage>
</organism>